<evidence type="ECO:0000313" key="1">
    <source>
        <dbReference type="EMBL" id="MPN61022.1"/>
    </source>
</evidence>
<dbReference type="AlphaFoldDB" id="A0A645JCX5"/>
<reference evidence="1" key="1">
    <citation type="submission" date="2019-08" db="EMBL/GenBank/DDBJ databases">
        <authorList>
            <person name="Kucharzyk K."/>
            <person name="Murdoch R.W."/>
            <person name="Higgins S."/>
            <person name="Loffler F."/>
        </authorList>
    </citation>
    <scope>NUCLEOTIDE SEQUENCE</scope>
</reference>
<proteinExistence type="predicted"/>
<protein>
    <submittedName>
        <fullName evidence="1">Uncharacterized protein</fullName>
    </submittedName>
</protein>
<organism evidence="1">
    <name type="scientific">bioreactor metagenome</name>
    <dbReference type="NCBI Taxonomy" id="1076179"/>
    <lineage>
        <taxon>unclassified sequences</taxon>
        <taxon>metagenomes</taxon>
        <taxon>ecological metagenomes</taxon>
    </lineage>
</organism>
<gene>
    <name evidence="1" type="ORF">SDC9_208756</name>
</gene>
<accession>A0A645JCX5</accession>
<name>A0A645JCX5_9ZZZZ</name>
<dbReference type="EMBL" id="VSSQ01137062">
    <property type="protein sequence ID" value="MPN61022.1"/>
    <property type="molecule type" value="Genomic_DNA"/>
</dbReference>
<comment type="caution">
    <text evidence="1">The sequence shown here is derived from an EMBL/GenBank/DDBJ whole genome shotgun (WGS) entry which is preliminary data.</text>
</comment>
<sequence>MRIFSGENIRLLREDGVVQCCMKLLSILSDEARGSFTKKLKVKSADYKQDIIFWISYIENERIKKACIEILRGLSEEDFFKGLYFIPTMRIYDGKSI</sequence>